<evidence type="ECO:0008006" key="5">
    <source>
        <dbReference type="Google" id="ProtNLM"/>
    </source>
</evidence>
<keyword evidence="2" id="KW-0812">Transmembrane</keyword>
<sequence>MPGLAPRTEDDSYDDSPWFAARVFTSLSRRAQSNAPAIAGAIAGLVALLLLCCLLWLYLRRRKEVEDKEQAVDVATRPFPLSAKPGRREKPQLPRIITSFPPTASTTRNGVSKATNRAAPSKGVASRKIPTEKKERVKRRSSISESIRSLRLHVSRHAQPKPSTSKLTLDAEKAAPNSTPVPPSRSTKTKPRHKHPDPKAARRLHLRSSPQSQGYVTVSKPQPRNTSADKAPETKSRKPRPAQPAAKTSRSGRRRSSISKSLLALRWNLPPVSEGYGVGLMTRKPIGDDPPPFYQ</sequence>
<comment type="caution">
    <text evidence="3">The sequence shown here is derived from an EMBL/GenBank/DDBJ whole genome shotgun (WGS) entry which is preliminary data.</text>
</comment>
<feature type="compositionally biased region" description="Basic residues" evidence="1">
    <location>
        <begin position="187"/>
        <end position="206"/>
    </location>
</feature>
<proteinExistence type="predicted"/>
<evidence type="ECO:0000256" key="1">
    <source>
        <dbReference type="SAM" id="MobiDB-lite"/>
    </source>
</evidence>
<dbReference type="Proteomes" id="UP001362999">
    <property type="component" value="Unassembled WGS sequence"/>
</dbReference>
<feature type="region of interest" description="Disordered" evidence="1">
    <location>
        <begin position="82"/>
        <end position="295"/>
    </location>
</feature>
<gene>
    <name evidence="3" type="ORF">R3P38DRAFT_3257757</name>
</gene>
<keyword evidence="2" id="KW-0472">Membrane</keyword>
<evidence type="ECO:0000313" key="4">
    <source>
        <dbReference type="Proteomes" id="UP001362999"/>
    </source>
</evidence>
<protein>
    <recommendedName>
        <fullName evidence="5">Transmembrane protein</fullName>
    </recommendedName>
</protein>
<feature type="compositionally biased region" description="Basic residues" evidence="1">
    <location>
        <begin position="150"/>
        <end position="159"/>
    </location>
</feature>
<keyword evidence="4" id="KW-1185">Reference proteome</keyword>
<dbReference type="AlphaFoldDB" id="A0AAW0D5L4"/>
<evidence type="ECO:0000256" key="2">
    <source>
        <dbReference type="SAM" id="Phobius"/>
    </source>
</evidence>
<name>A0AAW0D5L4_9AGAR</name>
<reference evidence="3 4" key="1">
    <citation type="journal article" date="2024" name="J Genomics">
        <title>Draft genome sequencing and assembly of Favolaschia claudopus CIRM-BRFM 2984 isolated from oak limbs.</title>
        <authorList>
            <person name="Navarro D."/>
            <person name="Drula E."/>
            <person name="Chaduli D."/>
            <person name="Cazenave R."/>
            <person name="Ahrendt S."/>
            <person name="Wang J."/>
            <person name="Lipzen A."/>
            <person name="Daum C."/>
            <person name="Barry K."/>
            <person name="Grigoriev I.V."/>
            <person name="Favel A."/>
            <person name="Rosso M.N."/>
            <person name="Martin F."/>
        </authorList>
    </citation>
    <scope>NUCLEOTIDE SEQUENCE [LARGE SCALE GENOMIC DNA]</scope>
    <source>
        <strain evidence="3 4">CIRM-BRFM 2984</strain>
    </source>
</reference>
<evidence type="ECO:0000313" key="3">
    <source>
        <dbReference type="EMBL" id="KAK7046396.1"/>
    </source>
</evidence>
<feature type="transmembrane region" description="Helical" evidence="2">
    <location>
        <begin position="37"/>
        <end position="59"/>
    </location>
</feature>
<keyword evidence="2" id="KW-1133">Transmembrane helix</keyword>
<feature type="compositionally biased region" description="Polar residues" evidence="1">
    <location>
        <begin position="208"/>
        <end position="228"/>
    </location>
</feature>
<dbReference type="EMBL" id="JAWWNJ010000010">
    <property type="protein sequence ID" value="KAK7046396.1"/>
    <property type="molecule type" value="Genomic_DNA"/>
</dbReference>
<feature type="compositionally biased region" description="Polar residues" evidence="1">
    <location>
        <begin position="100"/>
        <end position="115"/>
    </location>
</feature>
<accession>A0AAW0D5L4</accession>
<organism evidence="3 4">
    <name type="scientific">Favolaschia claudopus</name>
    <dbReference type="NCBI Taxonomy" id="2862362"/>
    <lineage>
        <taxon>Eukaryota</taxon>
        <taxon>Fungi</taxon>
        <taxon>Dikarya</taxon>
        <taxon>Basidiomycota</taxon>
        <taxon>Agaricomycotina</taxon>
        <taxon>Agaricomycetes</taxon>
        <taxon>Agaricomycetidae</taxon>
        <taxon>Agaricales</taxon>
        <taxon>Marasmiineae</taxon>
        <taxon>Mycenaceae</taxon>
        <taxon>Favolaschia</taxon>
    </lineage>
</organism>